<evidence type="ECO:0000259" key="1">
    <source>
        <dbReference type="Pfam" id="PF21018"/>
    </source>
</evidence>
<dbReference type="AlphaFoldDB" id="A0A8H5LSE1"/>
<proteinExistence type="predicted"/>
<dbReference type="Proteomes" id="UP000559256">
    <property type="component" value="Unassembled WGS sequence"/>
</dbReference>
<dbReference type="Gene3D" id="2.40.50.250">
    <property type="entry name" value="bipa protein"/>
    <property type="match status" value="1"/>
</dbReference>
<feature type="domain" description="TypA/BipA C-terminal" evidence="1">
    <location>
        <begin position="6"/>
        <end position="95"/>
    </location>
</feature>
<organism evidence="2 3">
    <name type="scientific">Tetrapyrgos nigripes</name>
    <dbReference type="NCBI Taxonomy" id="182062"/>
    <lineage>
        <taxon>Eukaryota</taxon>
        <taxon>Fungi</taxon>
        <taxon>Dikarya</taxon>
        <taxon>Basidiomycota</taxon>
        <taxon>Agaricomycotina</taxon>
        <taxon>Agaricomycetes</taxon>
        <taxon>Agaricomycetidae</taxon>
        <taxon>Agaricales</taxon>
        <taxon>Marasmiineae</taxon>
        <taxon>Marasmiaceae</taxon>
        <taxon>Tetrapyrgos</taxon>
    </lineage>
</organism>
<dbReference type="Pfam" id="PF21018">
    <property type="entry name" value="BipA_C"/>
    <property type="match status" value="1"/>
</dbReference>
<evidence type="ECO:0000313" key="3">
    <source>
        <dbReference type="Proteomes" id="UP000559256"/>
    </source>
</evidence>
<gene>
    <name evidence="2" type="ORF">D9758_009866</name>
</gene>
<reference evidence="2 3" key="1">
    <citation type="journal article" date="2020" name="ISME J.">
        <title>Uncovering the hidden diversity of litter-decomposition mechanisms in mushroom-forming fungi.</title>
        <authorList>
            <person name="Floudas D."/>
            <person name="Bentzer J."/>
            <person name="Ahren D."/>
            <person name="Johansson T."/>
            <person name="Persson P."/>
            <person name="Tunlid A."/>
        </authorList>
    </citation>
    <scope>NUCLEOTIDE SEQUENCE [LARGE SCALE GENOMIC DNA]</scope>
    <source>
        <strain evidence="2 3">CBS 291.85</strain>
    </source>
</reference>
<dbReference type="EMBL" id="JAACJM010000018">
    <property type="protein sequence ID" value="KAF5367748.1"/>
    <property type="molecule type" value="Genomic_DNA"/>
</dbReference>
<protein>
    <recommendedName>
        <fullName evidence="1">TypA/BipA C-terminal domain-containing protein</fullName>
    </recommendedName>
</protein>
<sequence length="104" mass="11586">MAPLQARALGGMFISLGMDVYPGLNMIGETNRTGDLQVNPTVKKQLTNIRAAGADDKIVFAPSKQMTLEEYIPFMEEGEVAEVTPKSVRLRKVNFKMRGKWGKR</sequence>
<keyword evidence="3" id="KW-1185">Reference proteome</keyword>
<dbReference type="InterPro" id="IPR042116">
    <property type="entry name" value="TypA/BipA_C"/>
</dbReference>
<comment type="caution">
    <text evidence="2">The sequence shown here is derived from an EMBL/GenBank/DDBJ whole genome shotgun (WGS) entry which is preliminary data.</text>
</comment>
<dbReference type="InterPro" id="IPR048876">
    <property type="entry name" value="BipA_C"/>
</dbReference>
<evidence type="ECO:0000313" key="2">
    <source>
        <dbReference type="EMBL" id="KAF5367748.1"/>
    </source>
</evidence>
<accession>A0A8H5LSE1</accession>
<name>A0A8H5LSE1_9AGAR</name>
<dbReference type="OrthoDB" id="2961365at2759"/>